<feature type="non-terminal residue" evidence="2">
    <location>
        <position position="1"/>
    </location>
</feature>
<feature type="region of interest" description="Disordered" evidence="1">
    <location>
        <begin position="239"/>
        <end position="268"/>
    </location>
</feature>
<evidence type="ECO:0000313" key="2">
    <source>
        <dbReference type="EMBL" id="GIL65790.1"/>
    </source>
</evidence>
<accession>A0A8J4F9G9</accession>
<dbReference type="EMBL" id="BNCO01000078">
    <property type="protein sequence ID" value="GIL65790.1"/>
    <property type="molecule type" value="Genomic_DNA"/>
</dbReference>
<dbReference type="AlphaFoldDB" id="A0A8J4F9G9"/>
<feature type="compositionally biased region" description="Acidic residues" evidence="1">
    <location>
        <begin position="32"/>
        <end position="47"/>
    </location>
</feature>
<comment type="caution">
    <text evidence="2">The sequence shown here is derived from an EMBL/GenBank/DDBJ whole genome shotgun (WGS) entry which is preliminary data.</text>
</comment>
<feature type="region of interest" description="Disordered" evidence="1">
    <location>
        <begin position="105"/>
        <end position="136"/>
    </location>
</feature>
<dbReference type="Proteomes" id="UP000747399">
    <property type="component" value="Unassembled WGS sequence"/>
</dbReference>
<feature type="compositionally biased region" description="Polar residues" evidence="1">
    <location>
        <begin position="109"/>
        <end position="118"/>
    </location>
</feature>
<evidence type="ECO:0000256" key="1">
    <source>
        <dbReference type="SAM" id="MobiDB-lite"/>
    </source>
</evidence>
<proteinExistence type="predicted"/>
<gene>
    <name evidence="2" type="ORF">Vafri_19416</name>
</gene>
<reference evidence="2" key="1">
    <citation type="journal article" date="2021" name="Proc. Natl. Acad. Sci. U.S.A.">
        <title>Three genomes in the algal genus Volvox reveal the fate of a haploid sex-determining region after a transition to homothallism.</title>
        <authorList>
            <person name="Yamamoto K."/>
            <person name="Hamaji T."/>
            <person name="Kawai-Toyooka H."/>
            <person name="Matsuzaki R."/>
            <person name="Takahashi F."/>
            <person name="Nishimura Y."/>
            <person name="Kawachi M."/>
            <person name="Noguchi H."/>
            <person name="Minakuchi Y."/>
            <person name="Umen J.G."/>
            <person name="Toyoda A."/>
            <person name="Nozaki H."/>
        </authorList>
    </citation>
    <scope>NUCLEOTIDE SEQUENCE</scope>
    <source>
        <strain evidence="2">NIES-3780</strain>
    </source>
</reference>
<keyword evidence="3" id="KW-1185">Reference proteome</keyword>
<protein>
    <submittedName>
        <fullName evidence="2">Uncharacterized protein</fullName>
    </submittedName>
</protein>
<feature type="region of interest" description="Disordered" evidence="1">
    <location>
        <begin position="30"/>
        <end position="69"/>
    </location>
</feature>
<organism evidence="2 3">
    <name type="scientific">Volvox africanus</name>
    <dbReference type="NCBI Taxonomy" id="51714"/>
    <lineage>
        <taxon>Eukaryota</taxon>
        <taxon>Viridiplantae</taxon>
        <taxon>Chlorophyta</taxon>
        <taxon>core chlorophytes</taxon>
        <taxon>Chlorophyceae</taxon>
        <taxon>CS clade</taxon>
        <taxon>Chlamydomonadales</taxon>
        <taxon>Volvocaceae</taxon>
        <taxon>Volvox</taxon>
    </lineage>
</organism>
<name>A0A8J4F9G9_9CHLO</name>
<sequence>LEVALYGTGAPAANATQLAERIQSWWLRGSEEADADDIDNSDGDGDDGGGGGDDRKKPSPAAATPSSKLLSWPGWSAVKMLCAGVEDEIVQTMTEGKNEWGAAVDAAAPSSSNDTVSSDDGGGGANMEAAAASGGGGGCHVLRKSPALGGPLCAGRKLTVAALLPERPCKRVVPSPLVARILAALEQERIEGRFLRLPAAAVWGDDGPISTGEGATAAEDDLWMVAPPPSQLTALEAADIAPPPPSQPRSETRSQSITSSFGGGGSAAPQEIAARASAVHAETSVALAYFRHEVKVFNRLYEEESQGLAQRRATVGPNVSFRPEEVVTAIKVT</sequence>
<evidence type="ECO:0000313" key="3">
    <source>
        <dbReference type="Proteomes" id="UP000747399"/>
    </source>
</evidence>